<comment type="caution">
    <text evidence="2">The sequence shown here is derived from an EMBL/GenBank/DDBJ whole genome shotgun (WGS) entry which is preliminary data.</text>
</comment>
<dbReference type="Gene3D" id="3.80.10.10">
    <property type="entry name" value="Ribonuclease Inhibitor"/>
    <property type="match status" value="1"/>
</dbReference>
<evidence type="ECO:0000313" key="2">
    <source>
        <dbReference type="EMBL" id="KAG2393855.1"/>
    </source>
</evidence>
<dbReference type="RefSeq" id="XP_044555749.1">
    <property type="nucleotide sequence ID" value="XM_044693167.1"/>
</dbReference>
<dbReference type="InterPro" id="IPR032675">
    <property type="entry name" value="LRR_dom_sf"/>
</dbReference>
<protein>
    <submittedName>
        <fullName evidence="2">Uncharacterized protein</fullName>
    </submittedName>
</protein>
<evidence type="ECO:0000313" key="3">
    <source>
        <dbReference type="Proteomes" id="UP000816034"/>
    </source>
</evidence>
<name>A0AA88H3A6_NAELO</name>
<dbReference type="SUPFAM" id="SSF52058">
    <property type="entry name" value="L domain-like"/>
    <property type="match status" value="1"/>
</dbReference>
<sequence>MSNLKEHTDSKSERHNSRVLSSLQQPSSWKDVAPLHALLESQDALLTIFEFLERNYVVNRLAFCSKLFYTLAHKPYHYTRLVWNFSKDQQDRLDRTRKFYSQVKKLEVEDSLKFAETNIEKRRIQEFTKFISEQKESLTAMELVFHRNQTELFNNIVNICGNVLTHLSIKISLQADFAMMVCSNLMRFSKLQSLTLLIGNSIDSERVFVCCKPVFENVGIRQFQCSSTIRNSEQLQQFMSVLKPATDTLRELSFSLNCEFNSEQLLSDFANMLQPMNKITLTLMELANIDFLNSLNTLSAKCAEFNIRLLSVKKSTHIPIQLQNVNEFYVEDARYDPVINDFPTNMKRLTFIPGITVIKQRNHLNFAAMDMDFFNKFKTLTTIELNHVIIGSIGPNAANALPYLEIFKCTHCKTIDVRSHAIISERLRILYFASCVFTHRTNYLPYNNLTHLRNLTVIQVPGTQSALDLQALDGLILEHLDLTNLRCTNDFDFEKLSYIETMTSLKYLNLSNMDILTKIAPKLDISRLTNLTHLIMQSSSIDVPTKPFFPNLNLDFLFKQAVVSISTHHSTMFVNIGNNKEEVLQISEKSIPSLLYKHLLQNNTNKPELENIAIYKVFFNADLLYLSYVLNPVPPVSIASSRINSSDHESYTIYCVLTIEHKPPHKVLSNAEVYREKRQLIDSNSIFETNCLTRLSEYSHLKSSSCQIV</sequence>
<gene>
    <name evidence="2" type="ORF">C9374_003619</name>
</gene>
<dbReference type="GeneID" id="68096074"/>
<dbReference type="EMBL" id="PYSW02000001">
    <property type="protein sequence ID" value="KAG2393855.1"/>
    <property type="molecule type" value="Genomic_DNA"/>
</dbReference>
<dbReference type="Proteomes" id="UP000816034">
    <property type="component" value="Unassembled WGS sequence"/>
</dbReference>
<feature type="region of interest" description="Disordered" evidence="1">
    <location>
        <begin position="1"/>
        <end position="22"/>
    </location>
</feature>
<accession>A0AA88H3A6</accession>
<evidence type="ECO:0000256" key="1">
    <source>
        <dbReference type="SAM" id="MobiDB-lite"/>
    </source>
</evidence>
<reference evidence="2 3" key="1">
    <citation type="journal article" date="2018" name="BMC Genomics">
        <title>The genome of Naegleria lovaniensis, the basis for a comparative approach to unravel pathogenicity factors of the human pathogenic amoeba N. fowleri.</title>
        <authorList>
            <person name="Liechti N."/>
            <person name="Schurch N."/>
            <person name="Bruggmann R."/>
            <person name="Wittwer M."/>
        </authorList>
    </citation>
    <scope>NUCLEOTIDE SEQUENCE [LARGE SCALE GENOMIC DNA]</scope>
    <source>
        <strain evidence="2 3">ATCC 30569</strain>
    </source>
</reference>
<feature type="compositionally biased region" description="Basic and acidic residues" evidence="1">
    <location>
        <begin position="1"/>
        <end position="16"/>
    </location>
</feature>
<keyword evidence="3" id="KW-1185">Reference proteome</keyword>
<proteinExistence type="predicted"/>
<organism evidence="2 3">
    <name type="scientific">Naegleria lovaniensis</name>
    <name type="common">Amoeba</name>
    <dbReference type="NCBI Taxonomy" id="51637"/>
    <lineage>
        <taxon>Eukaryota</taxon>
        <taxon>Discoba</taxon>
        <taxon>Heterolobosea</taxon>
        <taxon>Tetramitia</taxon>
        <taxon>Eutetramitia</taxon>
        <taxon>Vahlkampfiidae</taxon>
        <taxon>Naegleria</taxon>
    </lineage>
</organism>
<dbReference type="AlphaFoldDB" id="A0AA88H3A6"/>